<accession>A0A0C3IBR9</accession>
<reference evidence="3" key="2">
    <citation type="submission" date="2015-01" db="EMBL/GenBank/DDBJ databases">
        <title>Evolutionary Origins and Diversification of the Mycorrhizal Mutualists.</title>
        <authorList>
            <consortium name="DOE Joint Genome Institute"/>
            <consortium name="Mycorrhizal Genomics Consortium"/>
            <person name="Kohler A."/>
            <person name="Kuo A."/>
            <person name="Nagy L.G."/>
            <person name="Floudas D."/>
            <person name="Copeland A."/>
            <person name="Barry K.W."/>
            <person name="Cichocki N."/>
            <person name="Veneault-Fourrey C."/>
            <person name="LaButti K."/>
            <person name="Lindquist E.A."/>
            <person name="Lipzen A."/>
            <person name="Lundell T."/>
            <person name="Morin E."/>
            <person name="Murat C."/>
            <person name="Riley R."/>
            <person name="Ohm R."/>
            <person name="Sun H."/>
            <person name="Tunlid A."/>
            <person name="Henrissat B."/>
            <person name="Grigoriev I.V."/>
            <person name="Hibbett D.S."/>
            <person name="Martin F."/>
        </authorList>
    </citation>
    <scope>NUCLEOTIDE SEQUENCE [LARGE SCALE GENOMIC DNA]</scope>
    <source>
        <strain evidence="3">Marx 270</strain>
    </source>
</reference>
<gene>
    <name evidence="2" type="ORF">M404DRAFT_1008300</name>
</gene>
<feature type="signal peptide" evidence="1">
    <location>
        <begin position="1"/>
        <end position="18"/>
    </location>
</feature>
<evidence type="ECO:0000313" key="2">
    <source>
        <dbReference type="EMBL" id="KIN94502.1"/>
    </source>
</evidence>
<dbReference type="Proteomes" id="UP000054217">
    <property type="component" value="Unassembled WGS sequence"/>
</dbReference>
<organism evidence="2 3">
    <name type="scientific">Pisolithus tinctorius Marx 270</name>
    <dbReference type="NCBI Taxonomy" id="870435"/>
    <lineage>
        <taxon>Eukaryota</taxon>
        <taxon>Fungi</taxon>
        <taxon>Dikarya</taxon>
        <taxon>Basidiomycota</taxon>
        <taxon>Agaricomycotina</taxon>
        <taxon>Agaricomycetes</taxon>
        <taxon>Agaricomycetidae</taxon>
        <taxon>Boletales</taxon>
        <taxon>Sclerodermatineae</taxon>
        <taxon>Pisolithaceae</taxon>
        <taxon>Pisolithus</taxon>
    </lineage>
</organism>
<evidence type="ECO:0000256" key="1">
    <source>
        <dbReference type="SAM" id="SignalP"/>
    </source>
</evidence>
<dbReference type="InParanoid" id="A0A0C3IBR9"/>
<protein>
    <recommendedName>
        <fullName evidence="4">Secreted protein</fullName>
    </recommendedName>
</protein>
<evidence type="ECO:0008006" key="4">
    <source>
        <dbReference type="Google" id="ProtNLM"/>
    </source>
</evidence>
<proteinExistence type="predicted"/>
<name>A0A0C3IBR9_PISTI</name>
<reference evidence="2 3" key="1">
    <citation type="submission" date="2014-04" db="EMBL/GenBank/DDBJ databases">
        <authorList>
            <consortium name="DOE Joint Genome Institute"/>
            <person name="Kuo A."/>
            <person name="Kohler A."/>
            <person name="Costa M.D."/>
            <person name="Nagy L.G."/>
            <person name="Floudas D."/>
            <person name="Copeland A."/>
            <person name="Barry K.W."/>
            <person name="Cichocki N."/>
            <person name="Veneault-Fourrey C."/>
            <person name="LaButti K."/>
            <person name="Lindquist E.A."/>
            <person name="Lipzen A."/>
            <person name="Lundell T."/>
            <person name="Morin E."/>
            <person name="Murat C."/>
            <person name="Sun H."/>
            <person name="Tunlid A."/>
            <person name="Henrissat B."/>
            <person name="Grigoriev I.V."/>
            <person name="Hibbett D.S."/>
            <person name="Martin F."/>
            <person name="Nordberg H.P."/>
            <person name="Cantor M.N."/>
            <person name="Hua S.X."/>
        </authorList>
    </citation>
    <scope>NUCLEOTIDE SEQUENCE [LARGE SCALE GENOMIC DNA]</scope>
    <source>
        <strain evidence="2 3">Marx 270</strain>
    </source>
</reference>
<keyword evidence="1" id="KW-0732">Signal</keyword>
<dbReference type="HOGENOM" id="CLU_2574816_0_0_1"/>
<keyword evidence="3" id="KW-1185">Reference proteome</keyword>
<dbReference type="EMBL" id="KN832096">
    <property type="protein sequence ID" value="KIN94502.1"/>
    <property type="molecule type" value="Genomic_DNA"/>
</dbReference>
<sequence length="81" mass="9041">MLCLPFFFISSFRDGVLCCLCEVLSTGTTLRRVANGLCGALSLTDAIIYDTQVLQSACRFDKAIDHTSRIKKLVKMRPNPR</sequence>
<evidence type="ECO:0000313" key="3">
    <source>
        <dbReference type="Proteomes" id="UP000054217"/>
    </source>
</evidence>
<feature type="chain" id="PRO_5002165726" description="Secreted protein" evidence="1">
    <location>
        <begin position="19"/>
        <end position="81"/>
    </location>
</feature>
<dbReference type="AlphaFoldDB" id="A0A0C3IBR9"/>